<reference evidence="2" key="1">
    <citation type="submission" date="2021-01" db="EMBL/GenBank/DDBJ databases">
        <authorList>
            <consortium name="Genoscope - CEA"/>
            <person name="William W."/>
        </authorList>
    </citation>
    <scope>NUCLEOTIDE SEQUENCE</scope>
</reference>
<feature type="region of interest" description="Disordered" evidence="1">
    <location>
        <begin position="148"/>
        <end position="171"/>
    </location>
</feature>
<feature type="region of interest" description="Disordered" evidence="1">
    <location>
        <begin position="265"/>
        <end position="303"/>
    </location>
</feature>
<proteinExistence type="predicted"/>
<evidence type="ECO:0000256" key="1">
    <source>
        <dbReference type="SAM" id="MobiDB-lite"/>
    </source>
</evidence>
<dbReference type="AlphaFoldDB" id="A0A8S1P291"/>
<dbReference type="OrthoDB" id="309779at2759"/>
<name>A0A8S1P291_9CILI</name>
<protein>
    <submittedName>
        <fullName evidence="2">Uncharacterized protein</fullName>
    </submittedName>
</protein>
<keyword evidence="3" id="KW-1185">Reference proteome</keyword>
<accession>A0A8S1P291</accession>
<comment type="caution">
    <text evidence="2">The sequence shown here is derived from an EMBL/GenBank/DDBJ whole genome shotgun (WGS) entry which is preliminary data.</text>
</comment>
<dbReference type="Proteomes" id="UP000692954">
    <property type="component" value="Unassembled WGS sequence"/>
</dbReference>
<evidence type="ECO:0000313" key="2">
    <source>
        <dbReference type="EMBL" id="CAD8095234.1"/>
    </source>
</evidence>
<organism evidence="2 3">
    <name type="scientific">Paramecium sonneborni</name>
    <dbReference type="NCBI Taxonomy" id="65129"/>
    <lineage>
        <taxon>Eukaryota</taxon>
        <taxon>Sar</taxon>
        <taxon>Alveolata</taxon>
        <taxon>Ciliophora</taxon>
        <taxon>Intramacronucleata</taxon>
        <taxon>Oligohymenophorea</taxon>
        <taxon>Peniculida</taxon>
        <taxon>Parameciidae</taxon>
        <taxon>Paramecium</taxon>
    </lineage>
</organism>
<sequence>MSTSPLIRVQTSAFINGSALRIKYKSSQTLNQNDQISPLKSTEQSPSKIINIYADSAIYNIGTTSSNNKNQQISLKDQILKTCVYSQMDPEQVEQVNWQTQKRTKDQIERTKNDTKQKEFYEAKKSPIKSALKKQFIDSSLTQSQQIDISKSSQNFRRKSIDEQSESTNQPIIKKKQVNQLNQSFHFQFQNKKQQLLSDIAKLDKQIVLEQERIPVQIGSPRNQKQQKNVVNKASYDKRQSVKQIEESQKNITQKKSKQIIISSSRNLNTSQNSKISPQGSPKQVRQKRSKRSQSQEIQESVDPLKISREDLNQRLQRMNEKYNQILEQSNKFRTHFQQI</sequence>
<gene>
    <name evidence="2" type="ORF">PSON_ATCC_30995.1.T0640073</name>
</gene>
<evidence type="ECO:0000313" key="3">
    <source>
        <dbReference type="Proteomes" id="UP000692954"/>
    </source>
</evidence>
<dbReference type="EMBL" id="CAJJDN010000064">
    <property type="protein sequence ID" value="CAD8095234.1"/>
    <property type="molecule type" value="Genomic_DNA"/>
</dbReference>
<feature type="compositionally biased region" description="Polar residues" evidence="1">
    <location>
        <begin position="266"/>
        <end position="284"/>
    </location>
</feature>